<gene>
    <name evidence="1" type="ORF">PBV87_10850</name>
</gene>
<reference evidence="1" key="1">
    <citation type="journal article" date="2023" name="Int. J. Syst. Evol. Microbiol.">
        <title>&lt;i&gt;Holtiella tumoricola&lt;/i&gt; gen. nov. sp. nov., isolated from a human clinical sample.</title>
        <authorList>
            <person name="Allen-Vercoe E."/>
            <person name="Daigneault M.C."/>
            <person name="Vancuren S.J."/>
            <person name="Cochrane K."/>
            <person name="O'Neal L.L."/>
            <person name="Sankaranarayanan K."/>
            <person name="Lawson P.A."/>
        </authorList>
    </citation>
    <scope>NUCLEOTIDE SEQUENCE</scope>
    <source>
        <strain evidence="1">CC70A</strain>
    </source>
</reference>
<protein>
    <submittedName>
        <fullName evidence="1">Cytidylate kinase-like family protein</fullName>
    </submittedName>
</protein>
<dbReference type="AlphaFoldDB" id="A0AA42DMZ6"/>
<keyword evidence="1" id="KW-0808">Transferase</keyword>
<keyword evidence="2" id="KW-1185">Reference proteome</keyword>
<dbReference type="RefSeq" id="WP_271012278.1">
    <property type="nucleotide sequence ID" value="NZ_JAQIFT010000043.1"/>
</dbReference>
<accession>A0AA42DMZ6</accession>
<organism evidence="1 2">
    <name type="scientific">Holtiella tumoricola</name>
    <dbReference type="NCBI Taxonomy" id="3018743"/>
    <lineage>
        <taxon>Bacteria</taxon>
        <taxon>Bacillati</taxon>
        <taxon>Bacillota</taxon>
        <taxon>Clostridia</taxon>
        <taxon>Lachnospirales</taxon>
        <taxon>Cellulosilyticaceae</taxon>
        <taxon>Holtiella</taxon>
    </lineage>
</organism>
<dbReference type="Proteomes" id="UP001169242">
    <property type="component" value="Unassembled WGS sequence"/>
</dbReference>
<dbReference type="Pfam" id="PF13189">
    <property type="entry name" value="Cytidylate_kin2"/>
    <property type="match status" value="1"/>
</dbReference>
<name>A0AA42DMZ6_9FIRM</name>
<evidence type="ECO:0000313" key="2">
    <source>
        <dbReference type="Proteomes" id="UP001169242"/>
    </source>
</evidence>
<evidence type="ECO:0000313" key="1">
    <source>
        <dbReference type="EMBL" id="MDA3731978.1"/>
    </source>
</evidence>
<keyword evidence="1" id="KW-0418">Kinase</keyword>
<dbReference type="GO" id="GO:0016301">
    <property type="term" value="F:kinase activity"/>
    <property type="evidence" value="ECO:0007669"/>
    <property type="project" value="UniProtKB-KW"/>
</dbReference>
<dbReference type="InterPro" id="IPR027417">
    <property type="entry name" value="P-loop_NTPase"/>
</dbReference>
<proteinExistence type="predicted"/>
<dbReference type="EMBL" id="JAQIFT010000043">
    <property type="protein sequence ID" value="MDA3731978.1"/>
    <property type="molecule type" value="Genomic_DNA"/>
</dbReference>
<sequence>MNKFSISISRQFGSLGRPIAKKMSEILNIEYFDRDIVDLVAKKMGLTVKEISDLEETVATGWARMKNPFGSETNEIQDQIFKVQAQTIRELAEKQSCIIVGRCADNILEDAKNNFNIHIYAPYEDRLLNCVNELGMTSKEAKKMIVEVDKVRDAYHMRYAKYYPNDKNHMDLMINSALLGVEGTAELLSDIVKKYFIKAV</sequence>
<comment type="caution">
    <text evidence="1">The sequence shown here is derived from an EMBL/GenBank/DDBJ whole genome shotgun (WGS) entry which is preliminary data.</text>
</comment>
<dbReference type="Gene3D" id="3.40.50.300">
    <property type="entry name" value="P-loop containing nucleotide triphosphate hydrolases"/>
    <property type="match status" value="1"/>
</dbReference>